<dbReference type="AlphaFoldDB" id="M0H6P1"/>
<dbReference type="PATRIC" id="fig|1227459.3.peg.2180"/>
<proteinExistence type="predicted"/>
<accession>M0H6P1</accession>
<protein>
    <submittedName>
        <fullName evidence="1">KAP P-loop domain protein</fullName>
    </submittedName>
</protein>
<keyword evidence="2" id="KW-1185">Reference proteome</keyword>
<organism evidence="1 2">
    <name type="scientific">Haloferax gibbonsii (strain ATCC 33959 / DSM 4427 / JCM 8863 / NBRC 102184 / NCIMB 2188 / Ma 2.38)</name>
    <dbReference type="NCBI Taxonomy" id="1227459"/>
    <lineage>
        <taxon>Archaea</taxon>
        <taxon>Methanobacteriati</taxon>
        <taxon>Methanobacteriota</taxon>
        <taxon>Stenosarchaea group</taxon>
        <taxon>Halobacteria</taxon>
        <taxon>Halobacteriales</taxon>
        <taxon>Haloferacaceae</taxon>
        <taxon>Haloferax</taxon>
    </lineage>
</organism>
<dbReference type="Proteomes" id="UP000011571">
    <property type="component" value="Unassembled WGS sequence"/>
</dbReference>
<gene>
    <name evidence="1" type="ORF">C454_11096</name>
</gene>
<dbReference type="EMBL" id="AOLJ01000017">
    <property type="protein sequence ID" value="ELZ80155.1"/>
    <property type="molecule type" value="Genomic_DNA"/>
</dbReference>
<sequence length="201" mass="23620">MPFLAKISIIEEEYPEFHKQLVEDPYLLDDINSYFKKELTDDEKEKRVEDILEVDENEPKESRLKSFLSSTQRVTTANIRPFLNLSDQSYSSGLEDFDEVMRFLKTGQQSELLDRIKDIREKGGSFDQYCDAIDDELQTYQSISRDQPMYAIINSLVNVFDRLEEEEQNEVSRVVGRYLTREPGRQFLKYLDASSVSYTHL</sequence>
<evidence type="ECO:0000313" key="2">
    <source>
        <dbReference type="Proteomes" id="UP000011571"/>
    </source>
</evidence>
<reference evidence="1 2" key="1">
    <citation type="journal article" date="2014" name="PLoS Genet.">
        <title>Phylogenetically driven sequencing of extremely halophilic archaea reveals strategies for static and dynamic osmo-response.</title>
        <authorList>
            <person name="Becker E.A."/>
            <person name="Seitzer P.M."/>
            <person name="Tritt A."/>
            <person name="Larsen D."/>
            <person name="Krusor M."/>
            <person name="Yao A.I."/>
            <person name="Wu D."/>
            <person name="Madern D."/>
            <person name="Eisen J.A."/>
            <person name="Darling A.E."/>
            <person name="Facciotti M.T."/>
        </authorList>
    </citation>
    <scope>NUCLEOTIDE SEQUENCE [LARGE SCALE GENOMIC DNA]</scope>
    <source>
        <strain evidence="2">ATCC 33959 / DSM 4427 / JCM 8863 / NBRC 102184 / NCIMB 2188 / Ma 2.38</strain>
    </source>
</reference>
<evidence type="ECO:0000313" key="1">
    <source>
        <dbReference type="EMBL" id="ELZ80155.1"/>
    </source>
</evidence>
<name>M0H6P1_HALGM</name>
<comment type="caution">
    <text evidence="1">The sequence shown here is derived from an EMBL/GenBank/DDBJ whole genome shotgun (WGS) entry which is preliminary data.</text>
</comment>